<name>A0A5M7BEG5_9FLAO</name>
<dbReference type="AlphaFoldDB" id="A0A5M7BEG5"/>
<keyword evidence="2" id="KW-1003">Cell membrane</keyword>
<proteinExistence type="predicted"/>
<keyword evidence="4 6" id="KW-1133">Transmembrane helix</keyword>
<evidence type="ECO:0000256" key="2">
    <source>
        <dbReference type="ARBA" id="ARBA00022475"/>
    </source>
</evidence>
<comment type="subcellular location">
    <subcellularLocation>
        <location evidence="1">Cell membrane</location>
        <topology evidence="1">Multi-pass membrane protein</topology>
    </subcellularLocation>
</comment>
<feature type="transmembrane region" description="Helical" evidence="6">
    <location>
        <begin position="42"/>
        <end position="65"/>
    </location>
</feature>
<evidence type="ECO:0000313" key="7">
    <source>
        <dbReference type="EMBL" id="KAA5825625.1"/>
    </source>
</evidence>
<feature type="transmembrane region" description="Helical" evidence="6">
    <location>
        <begin position="211"/>
        <end position="232"/>
    </location>
</feature>
<reference evidence="7 10" key="1">
    <citation type="journal article" date="2015" name="Int. J. Syst. Evol. Microbiol.">
        <title>Algibacter amylolyticus sp. nov., isolated from intertidal sediment.</title>
        <authorList>
            <person name="Zhang D.C."/>
            <person name="Wu J."/>
            <person name="Neuner K."/>
            <person name="Yao J."/>
            <person name="Margesin R."/>
        </authorList>
    </citation>
    <scope>NUCLEOTIDE SEQUENCE [LARGE SCALE GENOMIC DNA]</scope>
    <source>
        <strain evidence="7 10">RU-4-M-4</strain>
    </source>
</reference>
<dbReference type="Proteomes" id="UP000322315">
    <property type="component" value="Unassembled WGS sequence"/>
</dbReference>
<dbReference type="PANTHER" id="PTHR30250">
    <property type="entry name" value="PST FAMILY PREDICTED COLANIC ACID TRANSPORTER"/>
    <property type="match status" value="1"/>
</dbReference>
<dbReference type="EMBL" id="VWRS01000003">
    <property type="protein sequence ID" value="KAA5825625.1"/>
    <property type="molecule type" value="Genomic_DNA"/>
</dbReference>
<reference evidence="7" key="3">
    <citation type="submission" date="2019-09" db="EMBL/GenBank/DDBJ databases">
        <authorList>
            <person name="Zhang D.-C."/>
        </authorList>
    </citation>
    <scope>NUCLEOTIDE SEQUENCE</scope>
    <source>
        <strain evidence="7">RU-4-M-4</strain>
    </source>
</reference>
<feature type="transmembrane region" description="Helical" evidence="6">
    <location>
        <begin position="12"/>
        <end position="30"/>
    </location>
</feature>
<feature type="transmembrane region" description="Helical" evidence="6">
    <location>
        <begin position="156"/>
        <end position="173"/>
    </location>
</feature>
<evidence type="ECO:0000256" key="1">
    <source>
        <dbReference type="ARBA" id="ARBA00004651"/>
    </source>
</evidence>
<dbReference type="RefSeq" id="WP_144115946.1">
    <property type="nucleotide sequence ID" value="NZ_JACHGE010000003.1"/>
</dbReference>
<reference evidence="8 9" key="2">
    <citation type="submission" date="2019-07" db="EMBL/GenBank/DDBJ databases">
        <title>Algibacter marinivivus sp. nov., isolated from the surface of a marine red alga.</title>
        <authorList>
            <person name="Zhong X."/>
            <person name="Xu W."/>
            <person name="Zhang Y."/>
            <person name="Zhang Q."/>
            <person name="Du Z."/>
        </authorList>
    </citation>
    <scope>NUCLEOTIDE SEQUENCE [LARGE SCALE GENOMIC DNA]</scope>
    <source>
        <strain evidence="8 9">RU-4-M-4</strain>
    </source>
</reference>
<organism evidence="7 10">
    <name type="scientific">Algibacter amylolyticus</name>
    <dbReference type="NCBI Taxonomy" id="1608400"/>
    <lineage>
        <taxon>Bacteria</taxon>
        <taxon>Pseudomonadati</taxon>
        <taxon>Bacteroidota</taxon>
        <taxon>Flavobacteriia</taxon>
        <taxon>Flavobacteriales</taxon>
        <taxon>Flavobacteriaceae</taxon>
        <taxon>Algibacter</taxon>
    </lineage>
</organism>
<dbReference type="OrthoDB" id="88014at2"/>
<feature type="transmembrane region" description="Helical" evidence="6">
    <location>
        <begin position="301"/>
        <end position="325"/>
    </location>
</feature>
<accession>A0A5M7BEG5</accession>
<feature type="transmembrane region" description="Helical" evidence="6">
    <location>
        <begin position="331"/>
        <end position="349"/>
    </location>
</feature>
<evidence type="ECO:0000313" key="9">
    <source>
        <dbReference type="Proteomes" id="UP000315145"/>
    </source>
</evidence>
<evidence type="ECO:0000256" key="6">
    <source>
        <dbReference type="SAM" id="Phobius"/>
    </source>
</evidence>
<keyword evidence="5 6" id="KW-0472">Membrane</keyword>
<sequence length="486" mass="55563">MGVVATQSFKNIISTYLGFFIGAINTLFLYTEFLTDDYYGMVGYMLSLAYVIMPLMSFGMHNTLVKFYSTFKTRVALNSFLTLMLILPICIILPLILIVYFSHDAIADFLSSENEIIKGYLWHTFIIAVALAYFEVFFAWAKVQMQTVFGNFMKEVFHRVGTMLLLLALHFEVISLEQFMVGLVVIYVLRMLVMKVYAFSIKLPVITFKKVSGLSSILKYSALIIVAGLIATQLLDIDKVMMGQYLNPMRNIAYYNVAIFISTVIAVPQRAMHQLLSPMSAKYLNDRDFNSLEDLYKRSSLSLFVVGGLIFLLIILNINQLYLIIDEEYSVGLYVVLLISVSKLYDSLLGSNNAILFNSDYYRLVLIIGVVIIAVMILLNIVLIPMYGINGAAIATFVAVFLYNTIKLYFVYRKFKMFPFTNSTLKIACLLLFCALLFYFWEFPFHPILNIGIKTILISLLYIFVIYRFNLSDDISAVIKKYLKLK</sequence>
<keyword evidence="9" id="KW-1185">Reference proteome</keyword>
<protein>
    <submittedName>
        <fullName evidence="7">Lipopolysaccharide biosynthesis protein</fullName>
    </submittedName>
</protein>
<dbReference type="Proteomes" id="UP000315145">
    <property type="component" value="Unassembled WGS sequence"/>
</dbReference>
<feature type="transmembrane region" description="Helical" evidence="6">
    <location>
        <begin position="120"/>
        <end position="140"/>
    </location>
</feature>
<feature type="transmembrane region" description="Helical" evidence="6">
    <location>
        <begin position="77"/>
        <end position="100"/>
    </location>
</feature>
<evidence type="ECO:0000313" key="8">
    <source>
        <dbReference type="EMBL" id="TSJ79923.1"/>
    </source>
</evidence>
<evidence type="ECO:0000256" key="4">
    <source>
        <dbReference type="ARBA" id="ARBA00022989"/>
    </source>
</evidence>
<feature type="transmembrane region" description="Helical" evidence="6">
    <location>
        <begin position="389"/>
        <end position="412"/>
    </location>
</feature>
<dbReference type="PANTHER" id="PTHR30250:SF11">
    <property type="entry name" value="O-ANTIGEN TRANSPORTER-RELATED"/>
    <property type="match status" value="1"/>
</dbReference>
<feature type="transmembrane region" description="Helical" evidence="6">
    <location>
        <begin position="447"/>
        <end position="467"/>
    </location>
</feature>
<gene>
    <name evidence="7" type="ORF">F2B50_06875</name>
    <name evidence="8" type="ORF">FPF71_06875</name>
</gene>
<feature type="transmembrane region" description="Helical" evidence="6">
    <location>
        <begin position="252"/>
        <end position="272"/>
    </location>
</feature>
<evidence type="ECO:0000256" key="5">
    <source>
        <dbReference type="ARBA" id="ARBA00023136"/>
    </source>
</evidence>
<feature type="transmembrane region" description="Helical" evidence="6">
    <location>
        <begin position="179"/>
        <end position="199"/>
    </location>
</feature>
<dbReference type="InterPro" id="IPR050833">
    <property type="entry name" value="Poly_Biosynth_Transport"/>
</dbReference>
<feature type="transmembrane region" description="Helical" evidence="6">
    <location>
        <begin position="361"/>
        <end position="383"/>
    </location>
</feature>
<evidence type="ECO:0000313" key="10">
    <source>
        <dbReference type="Proteomes" id="UP000322315"/>
    </source>
</evidence>
<keyword evidence="3 6" id="KW-0812">Transmembrane</keyword>
<dbReference type="GO" id="GO:0005886">
    <property type="term" value="C:plasma membrane"/>
    <property type="evidence" value="ECO:0007669"/>
    <property type="project" value="UniProtKB-SubCell"/>
</dbReference>
<feature type="transmembrane region" description="Helical" evidence="6">
    <location>
        <begin position="424"/>
        <end position="441"/>
    </location>
</feature>
<comment type="caution">
    <text evidence="7">The sequence shown here is derived from an EMBL/GenBank/DDBJ whole genome shotgun (WGS) entry which is preliminary data.</text>
</comment>
<dbReference type="EMBL" id="VMBF01000003">
    <property type="protein sequence ID" value="TSJ79923.1"/>
    <property type="molecule type" value="Genomic_DNA"/>
</dbReference>
<evidence type="ECO:0000256" key="3">
    <source>
        <dbReference type="ARBA" id="ARBA00022692"/>
    </source>
</evidence>